<dbReference type="KEGG" id="gsh:117364550"/>
<feature type="region of interest" description="Disordered" evidence="13">
    <location>
        <begin position="1"/>
        <end position="38"/>
    </location>
</feature>
<feature type="transmembrane region" description="Helical" evidence="14">
    <location>
        <begin position="132"/>
        <end position="157"/>
    </location>
</feature>
<evidence type="ECO:0000256" key="4">
    <source>
        <dbReference type="ARBA" id="ARBA00022692"/>
    </source>
</evidence>
<evidence type="ECO:0000256" key="3">
    <source>
        <dbReference type="ARBA" id="ARBA00022475"/>
    </source>
</evidence>
<sequence length="443" mass="48614">MATAAAGPGVRRRGVPAAAGNQPVSEMEEEASWQPGGSCNQHCDPCESQIDDNRVNYPLQIGPVALKLISLYFSPQKLMLATPLPTSSEQTTMTLSLTPNPLLVSVVPALNSSTACSQEHARCGIDFQSGQVLIACLYGVVFLLGLAMNALTLWPIMLQVQQRKNVLSIYLLNLAICDLLYIFTLPLWIFYVLNNHTWTLGGPVCYLVAFIFYSNMYISVLLLCCISLDRYLAVVYPVRSLAIRSRRTAGLVSGLVTLIVFTFHLVVSVKAGKQENATCYDRYPLQGSIASSNYFRFTAGFLLPLLVLIFSYMRIFQGVNQSSTLSNQKKNKVKRLSFAVIGIFLLCFAPYHLLLLVRTAMFSHMGPCSSCAFERKVHVVFSLSLAVSSLNSALDPVLYVLVTDSIKEDLRKAFGCQGTVSPNSMAQVQISMPATQSVSLQLS</sequence>
<dbReference type="RefSeq" id="XP_033809726.1">
    <property type="nucleotide sequence ID" value="XM_033953835.1"/>
</dbReference>
<proteinExistence type="inferred from homology"/>
<keyword evidence="10" id="KW-0325">Glycoprotein</keyword>
<dbReference type="InParanoid" id="A0A6P8RYG4"/>
<dbReference type="PRINTS" id="PR01157">
    <property type="entry name" value="P2YPURNOCPTR"/>
</dbReference>
<evidence type="ECO:0000256" key="8">
    <source>
        <dbReference type="ARBA" id="ARBA00023157"/>
    </source>
</evidence>
<evidence type="ECO:0000256" key="13">
    <source>
        <dbReference type="SAM" id="MobiDB-lite"/>
    </source>
</evidence>
<keyword evidence="11 12" id="KW-0807">Transducer</keyword>
<keyword evidence="3" id="KW-1003">Cell membrane</keyword>
<keyword evidence="5 14" id="KW-1133">Transmembrane helix</keyword>
<feature type="transmembrane region" description="Helical" evidence="14">
    <location>
        <begin position="206"/>
        <end position="228"/>
    </location>
</feature>
<reference evidence="17" key="1">
    <citation type="submission" date="2025-08" db="UniProtKB">
        <authorList>
            <consortium name="RefSeq"/>
        </authorList>
    </citation>
    <scope>IDENTIFICATION</scope>
</reference>
<evidence type="ECO:0000256" key="14">
    <source>
        <dbReference type="SAM" id="Phobius"/>
    </source>
</evidence>
<evidence type="ECO:0000256" key="2">
    <source>
        <dbReference type="ARBA" id="ARBA00010663"/>
    </source>
</evidence>
<keyword evidence="7 14" id="KW-0472">Membrane</keyword>
<dbReference type="PROSITE" id="PS50262">
    <property type="entry name" value="G_PROTEIN_RECEP_F1_2"/>
    <property type="match status" value="1"/>
</dbReference>
<evidence type="ECO:0000313" key="16">
    <source>
        <dbReference type="Proteomes" id="UP000515159"/>
    </source>
</evidence>
<protein>
    <submittedName>
        <fullName evidence="17">Probable G-protein coupled receptor 132 isoform X1</fullName>
    </submittedName>
</protein>
<organism evidence="16 17">
    <name type="scientific">Geotrypetes seraphini</name>
    <name type="common">Gaboon caecilian</name>
    <name type="synonym">Caecilia seraphini</name>
    <dbReference type="NCBI Taxonomy" id="260995"/>
    <lineage>
        <taxon>Eukaryota</taxon>
        <taxon>Metazoa</taxon>
        <taxon>Chordata</taxon>
        <taxon>Craniata</taxon>
        <taxon>Vertebrata</taxon>
        <taxon>Euteleostomi</taxon>
        <taxon>Amphibia</taxon>
        <taxon>Gymnophiona</taxon>
        <taxon>Geotrypetes</taxon>
    </lineage>
</organism>
<keyword evidence="16" id="KW-1185">Reference proteome</keyword>
<dbReference type="GO" id="GO:0000082">
    <property type="term" value="P:G1/S transition of mitotic cell cycle"/>
    <property type="evidence" value="ECO:0007669"/>
    <property type="project" value="TreeGrafter"/>
</dbReference>
<evidence type="ECO:0000256" key="10">
    <source>
        <dbReference type="ARBA" id="ARBA00023180"/>
    </source>
</evidence>
<feature type="domain" description="G-protein coupled receptors family 1 profile" evidence="15">
    <location>
        <begin position="148"/>
        <end position="399"/>
    </location>
</feature>
<evidence type="ECO:0000256" key="7">
    <source>
        <dbReference type="ARBA" id="ARBA00023136"/>
    </source>
</evidence>
<dbReference type="PANTHER" id="PTHR24234">
    <property type="entry name" value="LYSOPHOSPHATIDIC ACID RECEPTOR 5/SPHINGOSYLPHOSPHORYLCHOLINE RECEPTOR"/>
    <property type="match status" value="1"/>
</dbReference>
<keyword evidence="4 12" id="KW-0812">Transmembrane</keyword>
<evidence type="ECO:0000256" key="9">
    <source>
        <dbReference type="ARBA" id="ARBA00023170"/>
    </source>
</evidence>
<dbReference type="OrthoDB" id="8953154at2759"/>
<keyword evidence="6 12" id="KW-0297">G-protein coupled receptor</keyword>
<dbReference type="PANTHER" id="PTHR24234:SF7">
    <property type="entry name" value="G-PROTEIN COUPLED RECEPTOR 132-RELATED"/>
    <property type="match status" value="1"/>
</dbReference>
<keyword evidence="8" id="KW-1015">Disulfide bond</keyword>
<dbReference type="InterPro" id="IPR017452">
    <property type="entry name" value="GPCR_Rhodpsn_7TM"/>
</dbReference>
<evidence type="ECO:0000313" key="17">
    <source>
        <dbReference type="RefSeq" id="XP_033809726.1"/>
    </source>
</evidence>
<dbReference type="SUPFAM" id="SSF81321">
    <property type="entry name" value="Family A G protein-coupled receptor-like"/>
    <property type="match status" value="1"/>
</dbReference>
<evidence type="ECO:0000256" key="12">
    <source>
        <dbReference type="RuleBase" id="RU000688"/>
    </source>
</evidence>
<dbReference type="Proteomes" id="UP000515159">
    <property type="component" value="Chromosome 8"/>
</dbReference>
<keyword evidence="9 12" id="KW-0675">Receptor</keyword>
<dbReference type="GO" id="GO:0010972">
    <property type="term" value="P:negative regulation of G2/M transition of mitotic cell cycle"/>
    <property type="evidence" value="ECO:0007669"/>
    <property type="project" value="TreeGrafter"/>
</dbReference>
<dbReference type="AlphaFoldDB" id="A0A6P8RYG4"/>
<feature type="transmembrane region" description="Helical" evidence="14">
    <location>
        <begin position="169"/>
        <end position="194"/>
    </location>
</feature>
<gene>
    <name evidence="17" type="primary">LOC117364550</name>
</gene>
<feature type="transmembrane region" description="Helical" evidence="14">
    <location>
        <begin position="249"/>
        <end position="267"/>
    </location>
</feature>
<feature type="transmembrane region" description="Helical" evidence="14">
    <location>
        <begin position="336"/>
        <end position="357"/>
    </location>
</feature>
<dbReference type="InterPro" id="IPR000276">
    <property type="entry name" value="GPCR_Rhodpsn"/>
</dbReference>
<dbReference type="GO" id="GO:0004930">
    <property type="term" value="F:G protein-coupled receptor activity"/>
    <property type="evidence" value="ECO:0007669"/>
    <property type="project" value="UniProtKB-KW"/>
</dbReference>
<feature type="transmembrane region" description="Helical" evidence="14">
    <location>
        <begin position="294"/>
        <end position="315"/>
    </location>
</feature>
<dbReference type="Gene3D" id="1.20.1070.10">
    <property type="entry name" value="Rhodopsin 7-helix transmembrane proteins"/>
    <property type="match status" value="1"/>
</dbReference>
<evidence type="ECO:0000256" key="1">
    <source>
        <dbReference type="ARBA" id="ARBA00004651"/>
    </source>
</evidence>
<evidence type="ECO:0000256" key="5">
    <source>
        <dbReference type="ARBA" id="ARBA00022989"/>
    </source>
</evidence>
<dbReference type="PROSITE" id="PS00237">
    <property type="entry name" value="G_PROTEIN_RECEP_F1_1"/>
    <property type="match status" value="1"/>
</dbReference>
<dbReference type="GO" id="GO:0005886">
    <property type="term" value="C:plasma membrane"/>
    <property type="evidence" value="ECO:0007669"/>
    <property type="project" value="UniProtKB-SubCell"/>
</dbReference>
<comment type="similarity">
    <text evidence="2 12">Belongs to the G-protein coupled receptor 1 family.</text>
</comment>
<dbReference type="FunFam" id="1.20.1070.10:FF:000065">
    <property type="entry name" value="G-protein coupled receptor 4"/>
    <property type="match status" value="1"/>
</dbReference>
<dbReference type="Pfam" id="PF00001">
    <property type="entry name" value="7tm_1"/>
    <property type="match status" value="1"/>
</dbReference>
<evidence type="ECO:0000256" key="11">
    <source>
        <dbReference type="ARBA" id="ARBA00023224"/>
    </source>
</evidence>
<dbReference type="GeneID" id="117364550"/>
<accession>A0A6P8RYG4</accession>
<comment type="subcellular location">
    <subcellularLocation>
        <location evidence="1">Cell membrane</location>
        <topology evidence="1">Multi-pass membrane protein</topology>
    </subcellularLocation>
</comment>
<evidence type="ECO:0000256" key="6">
    <source>
        <dbReference type="ARBA" id="ARBA00023040"/>
    </source>
</evidence>
<dbReference type="PRINTS" id="PR00237">
    <property type="entry name" value="GPCRRHODOPSN"/>
</dbReference>
<evidence type="ECO:0000259" key="15">
    <source>
        <dbReference type="PROSITE" id="PS50262"/>
    </source>
</evidence>
<name>A0A6P8RYG4_GEOSA</name>